<keyword evidence="3" id="KW-1185">Reference proteome</keyword>
<dbReference type="VEuPathDB" id="FungiDB:CC77DRAFT_401644"/>
<evidence type="ECO:0000313" key="2">
    <source>
        <dbReference type="EMBL" id="OAG16333.1"/>
    </source>
</evidence>
<keyword evidence="1" id="KW-0472">Membrane</keyword>
<dbReference type="RefSeq" id="XP_018381754.1">
    <property type="nucleotide sequence ID" value="XM_018531540.1"/>
</dbReference>
<dbReference type="Proteomes" id="UP000077248">
    <property type="component" value="Unassembled WGS sequence"/>
</dbReference>
<feature type="transmembrane region" description="Helical" evidence="1">
    <location>
        <begin position="50"/>
        <end position="67"/>
    </location>
</feature>
<gene>
    <name evidence="2" type="ORF">CC77DRAFT_401644</name>
</gene>
<organism evidence="2 3">
    <name type="scientific">Alternaria alternata</name>
    <name type="common">Alternaria rot fungus</name>
    <name type="synonym">Torula alternata</name>
    <dbReference type="NCBI Taxonomy" id="5599"/>
    <lineage>
        <taxon>Eukaryota</taxon>
        <taxon>Fungi</taxon>
        <taxon>Dikarya</taxon>
        <taxon>Ascomycota</taxon>
        <taxon>Pezizomycotina</taxon>
        <taxon>Dothideomycetes</taxon>
        <taxon>Pleosporomycetidae</taxon>
        <taxon>Pleosporales</taxon>
        <taxon>Pleosporineae</taxon>
        <taxon>Pleosporaceae</taxon>
        <taxon>Alternaria</taxon>
        <taxon>Alternaria sect. Alternaria</taxon>
        <taxon>Alternaria alternata complex</taxon>
    </lineage>
</organism>
<reference evidence="2 3" key="1">
    <citation type="submission" date="2016-05" db="EMBL/GenBank/DDBJ databases">
        <title>Comparative analysis of secretome profiles of manganese(II)-oxidizing ascomycete fungi.</title>
        <authorList>
            <consortium name="DOE Joint Genome Institute"/>
            <person name="Zeiner C.A."/>
            <person name="Purvine S.O."/>
            <person name="Zink E.M."/>
            <person name="Wu S."/>
            <person name="Pasa-Tolic L."/>
            <person name="Chaput D.L."/>
            <person name="Haridas S."/>
            <person name="Grigoriev I.V."/>
            <person name="Santelli C.M."/>
            <person name="Hansel C.M."/>
        </authorList>
    </citation>
    <scope>NUCLEOTIDE SEQUENCE [LARGE SCALE GENOMIC DNA]</scope>
    <source>
        <strain evidence="2 3">SRC1lrK2f</strain>
    </source>
</reference>
<proteinExistence type="predicted"/>
<dbReference type="KEGG" id="aalt:CC77DRAFT_401644"/>
<name>A0A177D998_ALTAL</name>
<keyword evidence="1" id="KW-0812">Transmembrane</keyword>
<dbReference type="GeneID" id="29117134"/>
<accession>A0A177D998</accession>
<dbReference type="AlphaFoldDB" id="A0A177D998"/>
<sequence>METYQNILFNISFRAGFAVFAVVWAAIVAVLRVCGWLCTCFPGFLSVYKLLFWLLCFSSSHTFFYFLQKMSHSGPWRIFSSKNHACNIYGQESVFPKPTTLRNQRSKYFS</sequence>
<protein>
    <submittedName>
        <fullName evidence="2">Uncharacterized protein</fullName>
    </submittedName>
</protein>
<feature type="transmembrane region" description="Helical" evidence="1">
    <location>
        <begin position="7"/>
        <end position="30"/>
    </location>
</feature>
<keyword evidence="1" id="KW-1133">Transmembrane helix</keyword>
<evidence type="ECO:0000313" key="3">
    <source>
        <dbReference type="Proteomes" id="UP000077248"/>
    </source>
</evidence>
<dbReference type="EMBL" id="KV441490">
    <property type="protein sequence ID" value="OAG16333.1"/>
    <property type="molecule type" value="Genomic_DNA"/>
</dbReference>
<evidence type="ECO:0000256" key="1">
    <source>
        <dbReference type="SAM" id="Phobius"/>
    </source>
</evidence>